<evidence type="ECO:0000256" key="1">
    <source>
        <dbReference type="ARBA" id="ARBA00004141"/>
    </source>
</evidence>
<evidence type="ECO:0000256" key="5">
    <source>
        <dbReference type="SAM" id="Phobius"/>
    </source>
</evidence>
<feature type="transmembrane region" description="Helical" evidence="5">
    <location>
        <begin position="246"/>
        <end position="264"/>
    </location>
</feature>
<keyword evidence="2 5" id="KW-0812">Transmembrane</keyword>
<feature type="transmembrane region" description="Helical" evidence="5">
    <location>
        <begin position="172"/>
        <end position="191"/>
    </location>
</feature>
<accession>A0A8S1KK14</accession>
<dbReference type="Proteomes" id="UP000688137">
    <property type="component" value="Unassembled WGS sequence"/>
</dbReference>
<proteinExistence type="predicted"/>
<keyword evidence="8" id="KW-1185">Reference proteome</keyword>
<dbReference type="PROSITE" id="PS50042">
    <property type="entry name" value="CNMP_BINDING_3"/>
    <property type="match status" value="1"/>
</dbReference>
<dbReference type="InterPro" id="IPR051413">
    <property type="entry name" value="K/Na_HCN_channel"/>
</dbReference>
<feature type="domain" description="Cyclic nucleotide-binding" evidence="6">
    <location>
        <begin position="546"/>
        <end position="609"/>
    </location>
</feature>
<dbReference type="PANTHER" id="PTHR45689:SF5">
    <property type="entry name" value="I[[H]] CHANNEL, ISOFORM E"/>
    <property type="match status" value="1"/>
</dbReference>
<feature type="transmembrane region" description="Helical" evidence="5">
    <location>
        <begin position="313"/>
        <end position="335"/>
    </location>
</feature>
<dbReference type="OMA" id="FNINKEM"/>
<comment type="subcellular location">
    <subcellularLocation>
        <location evidence="1">Membrane</location>
        <topology evidence="1">Multi-pass membrane protein</topology>
    </subcellularLocation>
</comment>
<dbReference type="GO" id="GO:0003254">
    <property type="term" value="P:regulation of membrane depolarization"/>
    <property type="evidence" value="ECO:0007669"/>
    <property type="project" value="TreeGrafter"/>
</dbReference>
<dbReference type="InterPro" id="IPR005821">
    <property type="entry name" value="Ion_trans_dom"/>
</dbReference>
<gene>
    <name evidence="7" type="ORF">PPRIM_AZ9-3.1.T0220164</name>
</gene>
<keyword evidence="4 5" id="KW-0472">Membrane</keyword>
<dbReference type="InterPro" id="IPR000595">
    <property type="entry name" value="cNMP-bd_dom"/>
</dbReference>
<dbReference type="GO" id="GO:0005249">
    <property type="term" value="F:voltage-gated potassium channel activity"/>
    <property type="evidence" value="ECO:0007669"/>
    <property type="project" value="TreeGrafter"/>
</dbReference>
<organism evidence="7 8">
    <name type="scientific">Paramecium primaurelia</name>
    <dbReference type="NCBI Taxonomy" id="5886"/>
    <lineage>
        <taxon>Eukaryota</taxon>
        <taxon>Sar</taxon>
        <taxon>Alveolata</taxon>
        <taxon>Ciliophora</taxon>
        <taxon>Intramacronucleata</taxon>
        <taxon>Oligohymenophorea</taxon>
        <taxon>Peniculida</taxon>
        <taxon>Parameciidae</taxon>
        <taxon>Paramecium</taxon>
    </lineage>
</organism>
<evidence type="ECO:0000313" key="7">
    <source>
        <dbReference type="EMBL" id="CAD8054701.1"/>
    </source>
</evidence>
<evidence type="ECO:0000256" key="3">
    <source>
        <dbReference type="ARBA" id="ARBA00022989"/>
    </source>
</evidence>
<dbReference type="Pfam" id="PF00520">
    <property type="entry name" value="Ion_trans"/>
    <property type="match status" value="1"/>
</dbReference>
<dbReference type="EMBL" id="CAJJDM010000020">
    <property type="protein sequence ID" value="CAD8054701.1"/>
    <property type="molecule type" value="Genomic_DNA"/>
</dbReference>
<protein>
    <recommendedName>
        <fullName evidence="6">Cyclic nucleotide-binding domain-containing protein</fullName>
    </recommendedName>
</protein>
<feature type="transmembrane region" description="Helical" evidence="5">
    <location>
        <begin position="389"/>
        <end position="414"/>
    </location>
</feature>
<dbReference type="GO" id="GO:0098855">
    <property type="term" value="C:HCN channel complex"/>
    <property type="evidence" value="ECO:0007669"/>
    <property type="project" value="TreeGrafter"/>
</dbReference>
<sequence length="978" mass="114887">MQYLQPVLCTEQPAEESILLQFNQSSQAKAALQSPILQNENYFINSANKDLIKLHDTMASKEKAGSSLIQYFHIRHFIHSIMKKRKYLTKFSRIHFNLINDNASYFNLKILRQNALSLKPISQTIQQTMRQNTRSLKKNEEWWNKLSLQFEKCLNMLPLVYPDDKLKVRWDCILVLPRFYFMCIVPVDLAWTKEQVLFGYAFIPTLISLGLIIIDFFFGFACSYYEDGQIMVDRKKVFLHNLTKSYGIELASTVVLIIFLIFQVGYDQQVDISKDTYYLLLLFSLVQYRNIMKIREQLEDALNLSEYGSSIVELVKLLCLVCYVIHIFGCLWFWVGYYGSTYLNEGWLVGQEVVTANFGTQYLRAIYFSTVTMFTVGYGDITPKTEPEYILAIIFMMVSSIQLSYSVSTVGAVLEKITSFKEIKQKKLSIINNFMEKKQINSKLQFQVRQYLSYYWNKQQDEETQAEQTIIDQLSQTLKEKLTYEANSRILNQCQFIKENFSDKFQKKLVEKISSQYLQPESIIEFQKFFKRVKKIEKSEFQCLCFIEMGKVESLIEDPNTQNIIASNITNYEQGKCFNEIAFLTGQDFKEKFKTVEFTKLLILSRKDFLATMKDFPQDYEKYKELVDDFNINKEMSMLKIQCQSCHSYKHLTVDCPIVHFVPDKEVIIKRSAFSQFQQRKHIKRSKTRTKPTIKTQRLVAMQANKMYNQVTNDPTFCNIYEVQDEQIFTAVEEPQVINQNQNQNQNQNHQPIQIQIIGSQGNSFIQNSISLLPQQPESPKQKKVQKNQNHLSARAVRHKIIPQKQFRLGYNVITAAKFWSKVTKIRKNSSLSIDNQNKELQLRKALINEQIELVPKSILDDMFFAEQMFQQLLTQQQVEDQFDQIRECKKYKPQDNLNQQLCKQDLINEKCSPNELIFFQKIREKLSKFMCFPHQYILRYKYPLSISSKIGLVVDVKKLKRQGKSKSKIGKSTNEKR</sequence>
<dbReference type="PANTHER" id="PTHR45689">
    <property type="entry name" value="I[[H]] CHANNEL, ISOFORM E"/>
    <property type="match status" value="1"/>
</dbReference>
<dbReference type="AlphaFoldDB" id="A0A8S1KK14"/>
<dbReference type="CDD" id="cd00038">
    <property type="entry name" value="CAP_ED"/>
    <property type="match status" value="1"/>
</dbReference>
<name>A0A8S1KK14_PARPR</name>
<evidence type="ECO:0000313" key="8">
    <source>
        <dbReference type="Proteomes" id="UP000688137"/>
    </source>
</evidence>
<evidence type="ECO:0000256" key="4">
    <source>
        <dbReference type="ARBA" id="ARBA00023136"/>
    </source>
</evidence>
<keyword evidence="3 5" id="KW-1133">Transmembrane helix</keyword>
<feature type="transmembrane region" description="Helical" evidence="5">
    <location>
        <begin position="276"/>
        <end position="292"/>
    </location>
</feature>
<evidence type="ECO:0000259" key="6">
    <source>
        <dbReference type="PROSITE" id="PS50042"/>
    </source>
</evidence>
<dbReference type="GO" id="GO:0035725">
    <property type="term" value="P:sodium ion transmembrane transport"/>
    <property type="evidence" value="ECO:0007669"/>
    <property type="project" value="TreeGrafter"/>
</dbReference>
<reference evidence="7" key="1">
    <citation type="submission" date="2021-01" db="EMBL/GenBank/DDBJ databases">
        <authorList>
            <consortium name="Genoscope - CEA"/>
            <person name="William W."/>
        </authorList>
    </citation>
    <scope>NUCLEOTIDE SEQUENCE</scope>
</reference>
<feature type="transmembrane region" description="Helical" evidence="5">
    <location>
        <begin position="197"/>
        <end position="225"/>
    </location>
</feature>
<evidence type="ECO:0000256" key="2">
    <source>
        <dbReference type="ARBA" id="ARBA00022692"/>
    </source>
</evidence>
<comment type="caution">
    <text evidence="7">The sequence shown here is derived from an EMBL/GenBank/DDBJ whole genome shotgun (WGS) entry which is preliminary data.</text>
</comment>